<reference evidence="2" key="1">
    <citation type="submission" date="2021-02" db="EMBL/GenBank/DDBJ databases">
        <title>Natronoglycomyces albus gen. nov., sp. nov, a haloalkaliphilic actinobacterium from a soda solonchak soil.</title>
        <authorList>
            <person name="Sorokin D.Y."/>
            <person name="Khijniak T.V."/>
            <person name="Zakharycheva A.P."/>
            <person name="Boueva O.V."/>
            <person name="Ariskina E.V."/>
            <person name="Hahnke R.L."/>
            <person name="Bunk B."/>
            <person name="Sproer C."/>
            <person name="Schumann P."/>
            <person name="Evtushenko L.I."/>
            <person name="Kublanov I.V."/>
        </authorList>
    </citation>
    <scope>NUCLEOTIDE SEQUENCE</scope>
    <source>
        <strain evidence="2">DSM 106290</strain>
    </source>
</reference>
<gene>
    <name evidence="2" type="ORF">JQS30_05605</name>
</gene>
<dbReference type="Proteomes" id="UP000662939">
    <property type="component" value="Chromosome"/>
</dbReference>
<keyword evidence="3" id="KW-1185">Reference proteome</keyword>
<sequence length="368" mass="41207">MSKRSAHAASALCLAIVLTSCSMTASTEDSEEPEHIPQSELDRLRTVMVDINTTSNELTYATQRLKRQCMEDQGFDFHGETLVPQPSDFERYGSPGTPPILIEYLPSVAEAEETGLGIADEWIEHSSGDFRNPHLAHPGWEERGKEYNDAYYEAMNGKERLDYSSMSPEEILEDIQADPVAAGGCSGLVAAQIYGVGADGLDGIEPADITDPLSEPPLPEDLYLQYWDMDFPTPPIDDAHRLWEECLNDRGHPSIPETYAALLYARGFYEDPPGTNTDQPWDVGQFAPELALPRPEGGPWPFDEARKREIEFALDVAECADDTEYRQITQHEWDQLSAQVILDHETEIFVWRDQMEAAQIQAQSLLAQ</sequence>
<feature type="chain" id="PRO_5034417976" evidence="1">
    <location>
        <begin position="26"/>
        <end position="368"/>
    </location>
</feature>
<accession>A0A895XV34</accession>
<evidence type="ECO:0000256" key="1">
    <source>
        <dbReference type="SAM" id="SignalP"/>
    </source>
</evidence>
<dbReference type="EMBL" id="CP070496">
    <property type="protein sequence ID" value="QSB06386.1"/>
    <property type="molecule type" value="Genomic_DNA"/>
</dbReference>
<proteinExistence type="predicted"/>
<organism evidence="2 3">
    <name type="scientific">Natronoglycomyces albus</name>
    <dbReference type="NCBI Taxonomy" id="2811108"/>
    <lineage>
        <taxon>Bacteria</taxon>
        <taxon>Bacillati</taxon>
        <taxon>Actinomycetota</taxon>
        <taxon>Actinomycetes</taxon>
        <taxon>Glycomycetales</taxon>
        <taxon>Glycomycetaceae</taxon>
        <taxon>Natronoglycomyces</taxon>
    </lineage>
</organism>
<dbReference type="PROSITE" id="PS51257">
    <property type="entry name" value="PROKAR_LIPOPROTEIN"/>
    <property type="match status" value="1"/>
</dbReference>
<protein>
    <submittedName>
        <fullName evidence="2">Uncharacterized protein</fullName>
    </submittedName>
</protein>
<dbReference type="AlphaFoldDB" id="A0A895XV34"/>
<evidence type="ECO:0000313" key="3">
    <source>
        <dbReference type="Proteomes" id="UP000662939"/>
    </source>
</evidence>
<dbReference type="KEGG" id="nav:JQS30_05605"/>
<feature type="signal peptide" evidence="1">
    <location>
        <begin position="1"/>
        <end position="25"/>
    </location>
</feature>
<evidence type="ECO:0000313" key="2">
    <source>
        <dbReference type="EMBL" id="QSB06386.1"/>
    </source>
</evidence>
<name>A0A895XV34_9ACTN</name>
<dbReference type="RefSeq" id="WP_213172395.1">
    <property type="nucleotide sequence ID" value="NZ_CP070496.1"/>
</dbReference>
<keyword evidence="1" id="KW-0732">Signal</keyword>